<comment type="caution">
    <text evidence="8">The sequence shown here is derived from an EMBL/GenBank/DDBJ whole genome shotgun (WGS) entry which is preliminary data.</text>
</comment>
<keyword evidence="5 7" id="KW-1133">Transmembrane helix</keyword>
<reference evidence="8 9" key="1">
    <citation type="submission" date="2018-06" db="EMBL/GenBank/DDBJ databases">
        <title>Genomic Encyclopedia of Archaeal and Bacterial Type Strains, Phase II (KMG-II): from individual species to whole genera.</title>
        <authorList>
            <person name="Goeker M."/>
        </authorList>
    </citation>
    <scope>NUCLEOTIDE SEQUENCE [LARGE SCALE GENOMIC DNA]</scope>
    <source>
        <strain evidence="8 9">CFPB 3232</strain>
    </source>
</reference>
<proteinExistence type="inferred from homology"/>
<feature type="transmembrane region" description="Helical" evidence="7">
    <location>
        <begin position="310"/>
        <end position="330"/>
    </location>
</feature>
<dbReference type="NCBIfam" id="TIGR00698">
    <property type="entry name" value="YeiH family putative sulfate export transporter"/>
    <property type="match status" value="1"/>
</dbReference>
<evidence type="ECO:0000256" key="6">
    <source>
        <dbReference type="ARBA" id="ARBA00023136"/>
    </source>
</evidence>
<dbReference type="Proteomes" id="UP000248856">
    <property type="component" value="Unassembled WGS sequence"/>
</dbReference>
<dbReference type="GO" id="GO:0005886">
    <property type="term" value="C:plasma membrane"/>
    <property type="evidence" value="ECO:0007669"/>
    <property type="project" value="UniProtKB-SubCell"/>
</dbReference>
<evidence type="ECO:0000256" key="5">
    <source>
        <dbReference type="ARBA" id="ARBA00022989"/>
    </source>
</evidence>
<keyword evidence="3" id="KW-1003">Cell membrane</keyword>
<evidence type="ECO:0000256" key="2">
    <source>
        <dbReference type="ARBA" id="ARBA00007977"/>
    </source>
</evidence>
<gene>
    <name evidence="8" type="ORF">AX018_1009111</name>
</gene>
<keyword evidence="6 7" id="KW-0472">Membrane</keyword>
<dbReference type="AlphaFoldDB" id="A0A328ZGD1"/>
<dbReference type="EMBL" id="QLTA01000009">
    <property type="protein sequence ID" value="RAR84879.1"/>
    <property type="molecule type" value="Genomic_DNA"/>
</dbReference>
<keyword evidence="4 7" id="KW-0812">Transmembrane</keyword>
<dbReference type="InterPro" id="IPR004630">
    <property type="entry name" value="UPF0324_YeiH-like"/>
</dbReference>
<evidence type="ECO:0000256" key="3">
    <source>
        <dbReference type="ARBA" id="ARBA00022475"/>
    </source>
</evidence>
<comment type="similarity">
    <text evidence="2">Belongs to the UPF0324 family.</text>
</comment>
<organism evidence="8 9">
    <name type="scientific">Paracidovorax anthurii</name>
    <dbReference type="NCBI Taxonomy" id="78229"/>
    <lineage>
        <taxon>Bacteria</taxon>
        <taxon>Pseudomonadati</taxon>
        <taxon>Pseudomonadota</taxon>
        <taxon>Betaproteobacteria</taxon>
        <taxon>Burkholderiales</taxon>
        <taxon>Comamonadaceae</taxon>
        <taxon>Paracidovorax</taxon>
    </lineage>
</organism>
<dbReference type="PANTHER" id="PTHR30106">
    <property type="entry name" value="INNER MEMBRANE PROTEIN YEIH-RELATED"/>
    <property type="match status" value="1"/>
</dbReference>
<dbReference type="PANTHER" id="PTHR30106:SF2">
    <property type="entry name" value="UPF0324 INNER MEMBRANE PROTEIN YEIH"/>
    <property type="match status" value="1"/>
</dbReference>
<evidence type="ECO:0000256" key="4">
    <source>
        <dbReference type="ARBA" id="ARBA00022692"/>
    </source>
</evidence>
<feature type="transmembrane region" description="Helical" evidence="7">
    <location>
        <begin position="256"/>
        <end position="273"/>
    </location>
</feature>
<protein>
    <submittedName>
        <fullName evidence="8">Putative integral membrane protein (TIGR00698 family)</fullName>
    </submittedName>
</protein>
<comment type="subcellular location">
    <subcellularLocation>
        <location evidence="1">Cell membrane</location>
        <topology evidence="1">Multi-pass membrane protein</topology>
    </subcellularLocation>
</comment>
<feature type="transmembrane region" description="Helical" evidence="7">
    <location>
        <begin position="64"/>
        <end position="82"/>
    </location>
</feature>
<name>A0A328ZGD1_9BURK</name>
<evidence type="ECO:0000313" key="8">
    <source>
        <dbReference type="EMBL" id="RAR84879.1"/>
    </source>
</evidence>
<feature type="transmembrane region" description="Helical" evidence="7">
    <location>
        <begin position="155"/>
        <end position="172"/>
    </location>
</feature>
<feature type="transmembrane region" description="Helical" evidence="7">
    <location>
        <begin position="38"/>
        <end position="57"/>
    </location>
</feature>
<accession>A0A328ZGD1</accession>
<keyword evidence="9" id="KW-1185">Reference proteome</keyword>
<evidence type="ECO:0000256" key="1">
    <source>
        <dbReference type="ARBA" id="ARBA00004651"/>
    </source>
</evidence>
<feature type="transmembrane region" description="Helical" evidence="7">
    <location>
        <begin position="184"/>
        <end position="205"/>
    </location>
</feature>
<feature type="transmembrane region" description="Helical" evidence="7">
    <location>
        <begin position="351"/>
        <end position="372"/>
    </location>
</feature>
<feature type="transmembrane region" description="Helical" evidence="7">
    <location>
        <begin position="123"/>
        <end position="143"/>
    </location>
</feature>
<sequence length="373" mass="38008">MPAMPPNTSSLPAPNALIPAMAAPLPSPSHRPARPGRWPGLALAGGLGLLSHGLGQIGWLQDHGLGALTLAILLGMAVGNAWPASASGPRAEGIAWARQRLLRWAIVLYGLRLTFQDIGQIGLAGVAVDAIVLASTFALAWAAGTRLLGLDRPTALLIGAGSSICGAAAVMATQPVVRGRADQAAVAIATVVAFGTVSMFLYPALYALNARHGWVAWSPQAYGLFAGSTIHEVAQVVAAGRAVGGQAADTAVVVKMARVMMLAPFLLALAAWLRRGPDAAPGPRAAGVPWFAFGFIAMAGLHSLGWLPPALVGAVNAADALLLATAMAALGAGTRWPDIRRAGARPMALGALLWAWLVLGGLAIHAGVHALLP</sequence>
<evidence type="ECO:0000313" key="9">
    <source>
        <dbReference type="Proteomes" id="UP000248856"/>
    </source>
</evidence>
<evidence type="ECO:0000256" key="7">
    <source>
        <dbReference type="SAM" id="Phobius"/>
    </source>
</evidence>
<dbReference type="Pfam" id="PF03601">
    <property type="entry name" value="Cons_hypoth698"/>
    <property type="match status" value="1"/>
</dbReference>
<feature type="transmembrane region" description="Helical" evidence="7">
    <location>
        <begin position="285"/>
        <end position="304"/>
    </location>
</feature>
<dbReference type="InterPro" id="IPR018383">
    <property type="entry name" value="UPF0324_pro"/>
</dbReference>